<dbReference type="InterPro" id="IPR004509">
    <property type="entry name" value="Competence_ComEA_HhH"/>
</dbReference>
<keyword evidence="3" id="KW-1185">Reference proteome</keyword>
<dbReference type="EMBL" id="SAWY01000017">
    <property type="protein sequence ID" value="TPH15960.1"/>
    <property type="molecule type" value="Genomic_DNA"/>
</dbReference>
<dbReference type="Proteomes" id="UP000315303">
    <property type="component" value="Unassembled WGS sequence"/>
</dbReference>
<dbReference type="PANTHER" id="PTHR21180">
    <property type="entry name" value="ENDONUCLEASE/EXONUCLEASE/PHOSPHATASE FAMILY DOMAIN-CONTAINING PROTEIN 1"/>
    <property type="match status" value="1"/>
</dbReference>
<dbReference type="GO" id="GO:0015627">
    <property type="term" value="C:type II protein secretion system complex"/>
    <property type="evidence" value="ECO:0007669"/>
    <property type="project" value="TreeGrafter"/>
</dbReference>
<reference evidence="2 3" key="1">
    <citation type="submission" date="2019-01" db="EMBL/GenBank/DDBJ databases">
        <title>Litorilituus lipolytica sp. nov., isolated from intertidal sand of the Yellow Sea in China.</title>
        <authorList>
            <person name="Liu A."/>
        </authorList>
    </citation>
    <scope>NUCLEOTIDE SEQUENCE [LARGE SCALE GENOMIC DNA]</scope>
    <source>
        <strain evidence="2 3">RZ04</strain>
    </source>
</reference>
<dbReference type="RefSeq" id="WP_140602835.1">
    <property type="nucleotide sequence ID" value="NZ_SAWY01000017.1"/>
</dbReference>
<keyword evidence="1" id="KW-0732">Signal</keyword>
<dbReference type="SUPFAM" id="SSF47781">
    <property type="entry name" value="RuvA domain 2-like"/>
    <property type="match status" value="1"/>
</dbReference>
<dbReference type="NCBIfam" id="TIGR00426">
    <property type="entry name" value="competence protein ComEA helix-hairpin-helix repeat region"/>
    <property type="match status" value="1"/>
</dbReference>
<name>A0A502KW09_9GAMM</name>
<gene>
    <name evidence="2" type="ORF">EPA86_07585</name>
</gene>
<dbReference type="InterPro" id="IPR010994">
    <property type="entry name" value="RuvA_2-like"/>
</dbReference>
<proteinExistence type="predicted"/>
<evidence type="ECO:0000256" key="1">
    <source>
        <dbReference type="SAM" id="SignalP"/>
    </source>
</evidence>
<dbReference type="PANTHER" id="PTHR21180:SF32">
    <property type="entry name" value="ENDONUCLEASE_EXONUCLEASE_PHOSPHATASE FAMILY DOMAIN-CONTAINING PROTEIN 1"/>
    <property type="match status" value="1"/>
</dbReference>
<organism evidence="2 3">
    <name type="scientific">Litorilituus lipolyticus</name>
    <dbReference type="NCBI Taxonomy" id="2491017"/>
    <lineage>
        <taxon>Bacteria</taxon>
        <taxon>Pseudomonadati</taxon>
        <taxon>Pseudomonadota</taxon>
        <taxon>Gammaproteobacteria</taxon>
        <taxon>Alteromonadales</taxon>
        <taxon>Colwelliaceae</taxon>
        <taxon>Litorilituus</taxon>
    </lineage>
</organism>
<comment type="caution">
    <text evidence="2">The sequence shown here is derived from an EMBL/GenBank/DDBJ whole genome shotgun (WGS) entry which is preliminary data.</text>
</comment>
<evidence type="ECO:0000313" key="2">
    <source>
        <dbReference type="EMBL" id="TPH15960.1"/>
    </source>
</evidence>
<dbReference type="AlphaFoldDB" id="A0A502KW09"/>
<sequence length="108" mass="11534">MNISKKLLLATLSVTVIAFSGASLAKADTKASQQVATKAISQENLQPVNINVSDVAQLQTLKGVGSHRAEAIVQYRNEIGKYTSIEQLTAVKGIGLKIIEDNKGRITL</sequence>
<dbReference type="InterPro" id="IPR051675">
    <property type="entry name" value="Endo/Exo/Phosphatase_dom_1"/>
</dbReference>
<feature type="chain" id="PRO_5021339640" evidence="1">
    <location>
        <begin position="26"/>
        <end position="108"/>
    </location>
</feature>
<dbReference type="Pfam" id="PF12836">
    <property type="entry name" value="HHH_3"/>
    <property type="match status" value="1"/>
</dbReference>
<dbReference type="Gene3D" id="1.10.150.320">
    <property type="entry name" value="Photosystem II 12 kDa extrinsic protein"/>
    <property type="match status" value="1"/>
</dbReference>
<accession>A0A502KW09</accession>
<dbReference type="OrthoDB" id="7510573at2"/>
<feature type="signal peptide" evidence="1">
    <location>
        <begin position="1"/>
        <end position="25"/>
    </location>
</feature>
<dbReference type="GO" id="GO:0015628">
    <property type="term" value="P:protein secretion by the type II secretion system"/>
    <property type="evidence" value="ECO:0007669"/>
    <property type="project" value="TreeGrafter"/>
</dbReference>
<protein>
    <submittedName>
        <fullName evidence="2">Helix-hairpin-helix domain-containing protein</fullName>
    </submittedName>
</protein>
<evidence type="ECO:0000313" key="3">
    <source>
        <dbReference type="Proteomes" id="UP000315303"/>
    </source>
</evidence>